<name>A0A445L1W2_GLYSO</name>
<dbReference type="Gene3D" id="2.40.50.140">
    <property type="entry name" value="Nucleic acid-binding proteins"/>
    <property type="match status" value="1"/>
</dbReference>
<dbReference type="EMBL" id="QZWG01000004">
    <property type="protein sequence ID" value="RZC17132.1"/>
    <property type="molecule type" value="Genomic_DNA"/>
</dbReference>
<gene>
    <name evidence="1" type="ORF">D0Y65_010121</name>
</gene>
<comment type="caution">
    <text evidence="1">The sequence shown here is derived from an EMBL/GenBank/DDBJ whole genome shotgun (WGS) entry which is preliminary data.</text>
</comment>
<dbReference type="CDD" id="cd04481">
    <property type="entry name" value="RPA1_DBD_B_like"/>
    <property type="match status" value="1"/>
</dbReference>
<evidence type="ECO:0000313" key="2">
    <source>
        <dbReference type="Proteomes" id="UP000289340"/>
    </source>
</evidence>
<reference evidence="1 2" key="1">
    <citation type="submission" date="2018-09" db="EMBL/GenBank/DDBJ databases">
        <title>A high-quality reference genome of wild soybean provides a powerful tool to mine soybean genomes.</title>
        <authorList>
            <person name="Xie M."/>
            <person name="Chung C.Y.L."/>
            <person name="Li M.-W."/>
            <person name="Wong F.-L."/>
            <person name="Chan T.-F."/>
            <person name="Lam H.-M."/>
        </authorList>
    </citation>
    <scope>NUCLEOTIDE SEQUENCE [LARGE SCALE GENOMIC DNA]</scope>
    <source>
        <strain evidence="2">cv. W05</strain>
        <tissue evidence="1">Hypocotyl of etiolated seedlings</tissue>
    </source>
</reference>
<evidence type="ECO:0000313" key="1">
    <source>
        <dbReference type="EMBL" id="RZC17132.1"/>
    </source>
</evidence>
<dbReference type="SUPFAM" id="SSF50249">
    <property type="entry name" value="Nucleic acid-binding proteins"/>
    <property type="match status" value="1"/>
</dbReference>
<dbReference type="PANTHER" id="PTHR47165">
    <property type="entry name" value="OS03G0429900 PROTEIN"/>
    <property type="match status" value="1"/>
</dbReference>
<protein>
    <recommendedName>
        <fullName evidence="3">DUF223 domain-containing protein</fullName>
    </recommendedName>
</protein>
<proteinExistence type="predicted"/>
<organism evidence="1 2">
    <name type="scientific">Glycine soja</name>
    <name type="common">Wild soybean</name>
    <dbReference type="NCBI Taxonomy" id="3848"/>
    <lineage>
        <taxon>Eukaryota</taxon>
        <taxon>Viridiplantae</taxon>
        <taxon>Streptophyta</taxon>
        <taxon>Embryophyta</taxon>
        <taxon>Tracheophyta</taxon>
        <taxon>Spermatophyta</taxon>
        <taxon>Magnoliopsida</taxon>
        <taxon>eudicotyledons</taxon>
        <taxon>Gunneridae</taxon>
        <taxon>Pentapetalae</taxon>
        <taxon>rosids</taxon>
        <taxon>fabids</taxon>
        <taxon>Fabales</taxon>
        <taxon>Fabaceae</taxon>
        <taxon>Papilionoideae</taxon>
        <taxon>50 kb inversion clade</taxon>
        <taxon>NPAAA clade</taxon>
        <taxon>indigoferoid/millettioid clade</taxon>
        <taxon>Phaseoleae</taxon>
        <taxon>Glycine</taxon>
        <taxon>Glycine subgen. Soja</taxon>
    </lineage>
</organism>
<dbReference type="AlphaFoldDB" id="A0A445L1W2"/>
<dbReference type="PANTHER" id="PTHR47165:SF4">
    <property type="entry name" value="OS03G0429900 PROTEIN"/>
    <property type="match status" value="1"/>
</dbReference>
<accession>A0A445L1W2</accession>
<dbReference type="Proteomes" id="UP000289340">
    <property type="component" value="Chromosome 4"/>
</dbReference>
<keyword evidence="2" id="KW-1185">Reference proteome</keyword>
<evidence type="ECO:0008006" key="3">
    <source>
        <dbReference type="Google" id="ProtNLM"/>
    </source>
</evidence>
<dbReference type="InterPro" id="IPR012340">
    <property type="entry name" value="NA-bd_OB-fold"/>
</dbReference>
<sequence length="278" mass="31969">MSRKENLIYELHPRKGTWKIAVRITDMWDVKKHNGRQAIDMVLIDQTVIVMVQRLGQRYGKSCSLNFNRISPIPYLLYFVKTTSVKEVERPEIPANVHVITEIADIIYGIAPRHTLVDVVGVVAEVIERKIVNPTYRVTVKLRDNSDAEILMTLWEDYALQLDDAIEKTHFVREPLVLMLTLAKIKDAKDKYPLSVQNIKNGSKLYVNSDDIAEIRKFRYSLCVLFYVGGLTEEGSGSQSQYTINSQRSDRDKLLHNAQMVSLGDISRLREVRTTNFK</sequence>